<sequence>MVIPFPAAHAAPQPIGVLLNRCIGFLEGFEDDPEQCVAPLLQQLRLTQATDPILLPAPAAVKVNARAHTTFVSVGSSWEGGFYFNRLHDSPHWFWQAFRLDDTGRPWHCAGYAVVDDFGNLVEVPA</sequence>
<evidence type="ECO:0000313" key="2">
    <source>
        <dbReference type="Proteomes" id="UP000217154"/>
    </source>
</evidence>
<reference evidence="1 2" key="1">
    <citation type="submission" date="2017-09" db="EMBL/GenBank/DDBJ databases">
        <title>The diverse metabolic capabilities of V. boronicumulans make it an excellent choice for continued studies on novel biodegradation.</title>
        <authorList>
            <person name="Sun S."/>
        </authorList>
    </citation>
    <scope>NUCLEOTIDE SEQUENCE [LARGE SCALE GENOMIC DNA]</scope>
    <source>
        <strain evidence="1 2">J1</strain>
    </source>
</reference>
<protein>
    <submittedName>
        <fullName evidence="1">Uncharacterized protein</fullName>
    </submittedName>
</protein>
<dbReference type="Proteomes" id="UP000217154">
    <property type="component" value="Chromosome"/>
</dbReference>
<accession>A0A250DJL9</accession>
<organism evidence="1 2">
    <name type="scientific">Variovorax boronicumulans</name>
    <dbReference type="NCBI Taxonomy" id="436515"/>
    <lineage>
        <taxon>Bacteria</taxon>
        <taxon>Pseudomonadati</taxon>
        <taxon>Pseudomonadota</taxon>
        <taxon>Betaproteobacteria</taxon>
        <taxon>Burkholderiales</taxon>
        <taxon>Comamonadaceae</taxon>
        <taxon>Variovorax</taxon>
    </lineage>
</organism>
<name>A0A250DJL9_9BURK</name>
<evidence type="ECO:0000313" key="1">
    <source>
        <dbReference type="EMBL" id="ATA54565.1"/>
    </source>
</evidence>
<proteinExistence type="predicted"/>
<dbReference type="KEGG" id="vbo:CKY39_16125"/>
<gene>
    <name evidence="1" type="ORF">CKY39_16125</name>
</gene>
<dbReference type="EMBL" id="CP023284">
    <property type="protein sequence ID" value="ATA54565.1"/>
    <property type="molecule type" value="Genomic_DNA"/>
</dbReference>
<dbReference type="AlphaFoldDB" id="A0A250DJL9"/>
<dbReference type="RefSeq" id="WP_095745148.1">
    <property type="nucleotide sequence ID" value="NZ_CP023284.1"/>
</dbReference>